<gene>
    <name evidence="9" type="ORF">MNB_SUP05-5-626</name>
</gene>
<reference evidence="9" key="1">
    <citation type="submission" date="2016-10" db="EMBL/GenBank/DDBJ databases">
        <authorList>
            <person name="de Groot N.N."/>
        </authorList>
    </citation>
    <scope>NUCLEOTIDE SEQUENCE</scope>
</reference>
<dbReference type="PROSITE" id="PS51779">
    <property type="entry name" value="POTRA"/>
    <property type="match status" value="3"/>
</dbReference>
<dbReference type="Gene3D" id="2.40.160.50">
    <property type="entry name" value="membrane protein fhac: a member of the omp85/tpsb transporter family"/>
    <property type="match status" value="1"/>
</dbReference>
<evidence type="ECO:0000313" key="9">
    <source>
        <dbReference type="EMBL" id="SFV52226.1"/>
    </source>
</evidence>
<proteinExistence type="inferred from homology"/>
<keyword evidence="5" id="KW-0677">Repeat</keyword>
<dbReference type="GO" id="GO:0043165">
    <property type="term" value="P:Gram-negative-bacterium-type cell outer membrane assembly"/>
    <property type="evidence" value="ECO:0007669"/>
    <property type="project" value="TreeGrafter"/>
</dbReference>
<dbReference type="PANTHER" id="PTHR12815:SF23">
    <property type="entry name" value="OUTER MEMBRANE PROTEIN ASSEMBLY FACTOR BAMA"/>
    <property type="match status" value="1"/>
</dbReference>
<organism evidence="9">
    <name type="scientific">hydrothermal vent metagenome</name>
    <dbReference type="NCBI Taxonomy" id="652676"/>
    <lineage>
        <taxon>unclassified sequences</taxon>
        <taxon>metagenomes</taxon>
        <taxon>ecological metagenomes</taxon>
    </lineage>
</organism>
<keyword evidence="3" id="KW-0812">Transmembrane</keyword>
<keyword evidence="7" id="KW-0998">Cell outer membrane</keyword>
<dbReference type="Gene3D" id="3.10.20.310">
    <property type="entry name" value="membrane protein fhac"/>
    <property type="match status" value="5"/>
</dbReference>
<dbReference type="InterPro" id="IPR000184">
    <property type="entry name" value="Bac_surfAg_D15"/>
</dbReference>
<evidence type="ECO:0000256" key="3">
    <source>
        <dbReference type="ARBA" id="ARBA00022692"/>
    </source>
</evidence>
<feature type="domain" description="POTRA" evidence="8">
    <location>
        <begin position="21"/>
        <end position="88"/>
    </location>
</feature>
<dbReference type="Pfam" id="PF01103">
    <property type="entry name" value="Omp85"/>
    <property type="match status" value="1"/>
</dbReference>
<protein>
    <submittedName>
        <fullName evidence="9">Outer membrane protein assembly factor YaeT</fullName>
    </submittedName>
</protein>
<name>A0A1W1BF98_9ZZZZ</name>
<dbReference type="InterPro" id="IPR010827">
    <property type="entry name" value="BamA/TamA_POTRA"/>
</dbReference>
<evidence type="ECO:0000256" key="6">
    <source>
        <dbReference type="ARBA" id="ARBA00023136"/>
    </source>
</evidence>
<accession>A0A1W1BF98</accession>
<keyword evidence="4" id="KW-0732">Signal</keyword>
<dbReference type="PIRSF" id="PIRSF006076">
    <property type="entry name" value="OM_assembly_OMP85"/>
    <property type="match status" value="1"/>
</dbReference>
<dbReference type="GO" id="GO:0051205">
    <property type="term" value="P:protein insertion into membrane"/>
    <property type="evidence" value="ECO:0007669"/>
    <property type="project" value="TreeGrafter"/>
</dbReference>
<dbReference type="InterPro" id="IPR039910">
    <property type="entry name" value="D15-like"/>
</dbReference>
<evidence type="ECO:0000256" key="2">
    <source>
        <dbReference type="ARBA" id="ARBA00022452"/>
    </source>
</evidence>
<evidence type="ECO:0000256" key="4">
    <source>
        <dbReference type="ARBA" id="ARBA00022729"/>
    </source>
</evidence>
<evidence type="ECO:0000256" key="5">
    <source>
        <dbReference type="ARBA" id="ARBA00022737"/>
    </source>
</evidence>
<keyword evidence="2" id="KW-1134">Transmembrane beta strand</keyword>
<dbReference type="HAMAP" id="MF_01430">
    <property type="entry name" value="OM_assembly_BamA"/>
    <property type="match status" value="1"/>
</dbReference>
<evidence type="ECO:0000256" key="7">
    <source>
        <dbReference type="ARBA" id="ARBA00023237"/>
    </source>
</evidence>
<dbReference type="PANTHER" id="PTHR12815">
    <property type="entry name" value="SORTING AND ASSEMBLY MACHINERY SAMM50 PROTEIN FAMILY MEMBER"/>
    <property type="match status" value="1"/>
</dbReference>
<evidence type="ECO:0000256" key="1">
    <source>
        <dbReference type="ARBA" id="ARBA00004370"/>
    </source>
</evidence>
<dbReference type="NCBIfam" id="TIGR03303">
    <property type="entry name" value="OM_YaeT"/>
    <property type="match status" value="1"/>
</dbReference>
<dbReference type="GO" id="GO:1990063">
    <property type="term" value="C:Bam protein complex"/>
    <property type="evidence" value="ECO:0007669"/>
    <property type="project" value="TreeGrafter"/>
</dbReference>
<sequence>MNIKHSIFFFLLIISFLTNAIEIKSIQVKGLQSISLGTVLNYLPLEVGDNYLQEDSKKIISSLYKTSFFKNIKVEEKQGEITIIVQENPKVSSLDIKGNTVIAKENLDRVAKALEISQGSLFSEYKLDKLIQQIESSYLAQGYYSSEIKKEINIKSNNTIDIKINIIEGDAATINSIKILGAHSYSEEALLKRIPIGTENLWTYFTENNKYSKVALGAGLERIKSFYDDNGFADFKINNTNVSLSANKKDVDIVIEIFEGEQYTFGEITLPESEKVTQTELEHALKIKKGELFNRKKVIESVKSLKLLVANKGYYSSNVDTLTNKNSSLKTIDIAFTLNSKKLTYINRINILGNTRTQDSVIRREIRQLEGSVYSESKINQSILKLKRLGYFANVEMRKTPVKGSNDLIDLTFIVKETKTGNFSIGLSESSNSGTSLNLGIAERNFLGSGNTLNANLSQSNAVKNYSFSFTNPFFTKDNHSISYGAFYKEVDGDKLSVSNYQIDSYGFNLGYGIPLSDETRINSSIKYTKFSITCGASLTLAESDQCSTSKSKKDEILFSSSWNHSTLNDYYFPSRGHKTTLLGSVALPGGDYKYYKIQTTHKSYYPIDKAITFNMKGNISYAKGYSDEELPFFKRFYAGGNSTVRGFKFNTLGPKYSYDTDKSKGGELLTTMGISLITPVPLVEDSKNMRLSAFIDAGNVYEISSDFKADELRSAIGLGFSWITPIGPLGFYLSEPLSQKSGDDVKRFEFSLGTTF</sequence>
<dbReference type="Pfam" id="PF07244">
    <property type="entry name" value="POTRA"/>
    <property type="match status" value="4"/>
</dbReference>
<dbReference type="EMBL" id="FPHJ01000004">
    <property type="protein sequence ID" value="SFV52226.1"/>
    <property type="molecule type" value="Genomic_DNA"/>
</dbReference>
<feature type="domain" description="POTRA" evidence="8">
    <location>
        <begin position="344"/>
        <end position="418"/>
    </location>
</feature>
<comment type="subcellular location">
    <subcellularLocation>
        <location evidence="1">Membrane</location>
    </subcellularLocation>
</comment>
<dbReference type="InterPro" id="IPR023707">
    <property type="entry name" value="OM_assembly_BamA"/>
</dbReference>
<keyword evidence="6" id="KW-0472">Membrane</keyword>
<evidence type="ECO:0000259" key="8">
    <source>
        <dbReference type="PROSITE" id="PS51779"/>
    </source>
</evidence>
<feature type="domain" description="POTRA" evidence="8">
    <location>
        <begin position="89"/>
        <end position="169"/>
    </location>
</feature>
<dbReference type="AlphaFoldDB" id="A0A1W1BF98"/>
<dbReference type="InterPro" id="IPR034746">
    <property type="entry name" value="POTRA"/>
</dbReference>